<evidence type="ECO:0000313" key="1">
    <source>
        <dbReference type="EMBL" id="KKN43956.1"/>
    </source>
</evidence>
<sequence length="173" mass="19172">MLAQCVMAEGVVKQYAAVVKPVVEFCLNNDINIFQMPCPESQCASGGLGRAPHGKVWYERNGLRKTSKDIAEGQIAYMQRLRSAGMQILAVIGVEFSPACAVTYLNKGRAIVRDEGIYVEELKTKMSAEGFEVPFIGINARWTKRMAKDLESLLKPPAEEPQMSLLDLPEHAR</sequence>
<evidence type="ECO:0008006" key="2">
    <source>
        <dbReference type="Google" id="ProtNLM"/>
    </source>
</evidence>
<organism evidence="1">
    <name type="scientific">marine sediment metagenome</name>
    <dbReference type="NCBI Taxonomy" id="412755"/>
    <lineage>
        <taxon>unclassified sequences</taxon>
        <taxon>metagenomes</taxon>
        <taxon>ecological metagenomes</taxon>
    </lineage>
</organism>
<proteinExistence type="predicted"/>
<gene>
    <name evidence="1" type="ORF">LCGC14_0698020</name>
</gene>
<name>A0A0F9T4I5_9ZZZZ</name>
<accession>A0A0F9T4I5</accession>
<dbReference type="EMBL" id="LAZR01001479">
    <property type="protein sequence ID" value="KKN43956.1"/>
    <property type="molecule type" value="Genomic_DNA"/>
</dbReference>
<dbReference type="AlphaFoldDB" id="A0A0F9T4I5"/>
<protein>
    <recommendedName>
        <fullName evidence="2">DUF523 domain-containing protein</fullName>
    </recommendedName>
</protein>
<comment type="caution">
    <text evidence="1">The sequence shown here is derived from an EMBL/GenBank/DDBJ whole genome shotgun (WGS) entry which is preliminary data.</text>
</comment>
<reference evidence="1" key="1">
    <citation type="journal article" date="2015" name="Nature">
        <title>Complex archaea that bridge the gap between prokaryotes and eukaryotes.</title>
        <authorList>
            <person name="Spang A."/>
            <person name="Saw J.H."/>
            <person name="Jorgensen S.L."/>
            <person name="Zaremba-Niedzwiedzka K."/>
            <person name="Martijn J."/>
            <person name="Lind A.E."/>
            <person name="van Eijk R."/>
            <person name="Schleper C."/>
            <person name="Guy L."/>
            <person name="Ettema T.J."/>
        </authorList>
    </citation>
    <scope>NUCLEOTIDE SEQUENCE</scope>
</reference>